<evidence type="ECO:0000256" key="9">
    <source>
        <dbReference type="ARBA" id="ARBA00023125"/>
    </source>
</evidence>
<evidence type="ECO:0000259" key="13">
    <source>
        <dbReference type="Pfam" id="PF02768"/>
    </source>
</evidence>
<gene>
    <name evidence="14" type="ORF">CDSE_0207</name>
</gene>
<dbReference type="GO" id="GO:0008408">
    <property type="term" value="F:3'-5' exonuclease activity"/>
    <property type="evidence" value="ECO:0007669"/>
    <property type="project" value="InterPro"/>
</dbReference>
<dbReference type="Proteomes" id="UP000011547">
    <property type="component" value="Chromosome"/>
</dbReference>
<name>M1LT96_9PROT</name>
<dbReference type="PATRIC" id="fig|1208919.3.peg.2"/>
<keyword evidence="5 10" id="KW-0808">Transferase</keyword>
<evidence type="ECO:0000313" key="15">
    <source>
        <dbReference type="Proteomes" id="UP000011547"/>
    </source>
</evidence>
<evidence type="ECO:0000256" key="3">
    <source>
        <dbReference type="ARBA" id="ARBA00021035"/>
    </source>
</evidence>
<evidence type="ECO:0000256" key="8">
    <source>
        <dbReference type="ARBA" id="ARBA00022932"/>
    </source>
</evidence>
<accession>M1LT96</accession>
<dbReference type="InterPro" id="IPR001001">
    <property type="entry name" value="DNA_polIII_beta"/>
</dbReference>
<organism evidence="14 15">
    <name type="scientific">Candidatus Kinetoplastidibacterium desouzai TCC079E</name>
    <dbReference type="NCBI Taxonomy" id="1208919"/>
    <lineage>
        <taxon>Bacteria</taxon>
        <taxon>Pseudomonadati</taxon>
        <taxon>Pseudomonadota</taxon>
        <taxon>Betaproteobacteria</taxon>
        <taxon>Candidatus Kinetoplastidibacterium</taxon>
    </lineage>
</organism>
<evidence type="ECO:0000259" key="12">
    <source>
        <dbReference type="Pfam" id="PF02767"/>
    </source>
</evidence>
<dbReference type="Pfam" id="PF02768">
    <property type="entry name" value="DNA_pol3_beta_3"/>
    <property type="match status" value="1"/>
</dbReference>
<dbReference type="STRING" id="1208919.CDSE_0207"/>
<dbReference type="PANTHER" id="PTHR30478">
    <property type="entry name" value="DNA POLYMERASE III SUBUNIT BETA"/>
    <property type="match status" value="1"/>
</dbReference>
<dbReference type="InterPro" id="IPR022634">
    <property type="entry name" value="DNA_polIII_beta_N"/>
</dbReference>
<dbReference type="RefSeq" id="WP_015395975.1">
    <property type="nucleotide sequence ID" value="NC_020294.1"/>
</dbReference>
<keyword evidence="7 10" id="KW-0235">DNA replication</keyword>
<keyword evidence="8 10" id="KW-0239">DNA-directed DNA polymerase</keyword>
<dbReference type="eggNOG" id="COG0592">
    <property type="taxonomic scope" value="Bacteria"/>
</dbReference>
<dbReference type="Pfam" id="PF02767">
    <property type="entry name" value="DNA_pol3_beta_2"/>
    <property type="match status" value="1"/>
</dbReference>
<protein>
    <recommendedName>
        <fullName evidence="3 10">Beta sliding clamp</fullName>
    </recommendedName>
</protein>
<dbReference type="SMART" id="SM00480">
    <property type="entry name" value="POL3Bc"/>
    <property type="match status" value="1"/>
</dbReference>
<dbReference type="InterPro" id="IPR046938">
    <property type="entry name" value="DNA_clamp_sf"/>
</dbReference>
<dbReference type="NCBIfam" id="TIGR00663">
    <property type="entry name" value="dnan"/>
    <property type="match status" value="1"/>
</dbReference>
<comment type="similarity">
    <text evidence="2 10">Belongs to the beta sliding clamp family.</text>
</comment>
<keyword evidence="6 10" id="KW-0548">Nucleotidyltransferase</keyword>
<dbReference type="GO" id="GO:0009360">
    <property type="term" value="C:DNA polymerase III complex"/>
    <property type="evidence" value="ECO:0007669"/>
    <property type="project" value="InterPro"/>
</dbReference>
<dbReference type="SUPFAM" id="SSF55979">
    <property type="entry name" value="DNA clamp"/>
    <property type="match status" value="3"/>
</dbReference>
<evidence type="ECO:0000256" key="4">
    <source>
        <dbReference type="ARBA" id="ARBA00022490"/>
    </source>
</evidence>
<comment type="subunit">
    <text evidence="10">Forms a ring-shaped head-to-tail homodimer around DNA.</text>
</comment>
<evidence type="ECO:0000256" key="1">
    <source>
        <dbReference type="ARBA" id="ARBA00004496"/>
    </source>
</evidence>
<dbReference type="InterPro" id="IPR022635">
    <property type="entry name" value="DNA_polIII_beta_C"/>
</dbReference>
<dbReference type="CDD" id="cd00140">
    <property type="entry name" value="beta_clamp"/>
    <property type="match status" value="1"/>
</dbReference>
<evidence type="ECO:0000256" key="6">
    <source>
        <dbReference type="ARBA" id="ARBA00022695"/>
    </source>
</evidence>
<feature type="domain" description="DNA polymerase III beta sliding clamp C-terminal" evidence="13">
    <location>
        <begin position="250"/>
        <end position="370"/>
    </location>
</feature>
<dbReference type="HOGENOM" id="CLU_038149_4_2_4"/>
<evidence type="ECO:0000256" key="2">
    <source>
        <dbReference type="ARBA" id="ARBA00010752"/>
    </source>
</evidence>
<evidence type="ECO:0000313" key="14">
    <source>
        <dbReference type="EMBL" id="AGF46564.1"/>
    </source>
</evidence>
<evidence type="ECO:0000256" key="10">
    <source>
        <dbReference type="PIRNR" id="PIRNR000804"/>
    </source>
</evidence>
<evidence type="ECO:0000256" key="7">
    <source>
        <dbReference type="ARBA" id="ARBA00022705"/>
    </source>
</evidence>
<dbReference type="Gene3D" id="3.10.150.10">
    <property type="entry name" value="DNA Polymerase III, subunit A, domain 2"/>
    <property type="match status" value="1"/>
</dbReference>
<dbReference type="Pfam" id="PF00712">
    <property type="entry name" value="DNA_pol3_beta"/>
    <property type="match status" value="1"/>
</dbReference>
<feature type="domain" description="DNA polymerase III beta sliding clamp N-terminal" evidence="11">
    <location>
        <begin position="5"/>
        <end position="122"/>
    </location>
</feature>
<feature type="domain" description="DNA polymerase III beta sliding clamp central" evidence="12">
    <location>
        <begin position="134"/>
        <end position="247"/>
    </location>
</feature>
<dbReference type="PANTHER" id="PTHR30478:SF0">
    <property type="entry name" value="BETA SLIDING CLAMP"/>
    <property type="match status" value="1"/>
</dbReference>
<comment type="subcellular location">
    <subcellularLocation>
        <location evidence="1 10">Cytoplasm</location>
    </subcellularLocation>
</comment>
<proteinExistence type="inferred from homology"/>
<dbReference type="AlphaFoldDB" id="M1LT96"/>
<keyword evidence="9" id="KW-0238">DNA-binding</keyword>
<dbReference type="GO" id="GO:0003887">
    <property type="term" value="F:DNA-directed DNA polymerase activity"/>
    <property type="evidence" value="ECO:0007669"/>
    <property type="project" value="UniProtKB-UniRule"/>
</dbReference>
<comment type="function">
    <text evidence="10">Confers DNA tethering and processivity to DNA polymerases and other proteins. Acts as a clamp, forming a ring around DNA (a reaction catalyzed by the clamp-loading complex) which diffuses in an ATP-independent manner freely and bidirectionally along dsDNA. Initially characterized for its ability to contact the catalytic subunit of DNA polymerase III (Pol III), a complex, multichain enzyme responsible for most of the replicative synthesis in bacteria; Pol III exhibits 3'-5' exonuclease proofreading activity. The beta chain is required for initiation of replication as well as for processivity of DNA replication.</text>
</comment>
<dbReference type="GO" id="GO:0005737">
    <property type="term" value="C:cytoplasm"/>
    <property type="evidence" value="ECO:0007669"/>
    <property type="project" value="UniProtKB-SubCell"/>
</dbReference>
<dbReference type="EMBL" id="CP003803">
    <property type="protein sequence ID" value="AGF46564.1"/>
    <property type="molecule type" value="Genomic_DNA"/>
</dbReference>
<dbReference type="OrthoDB" id="8421503at2"/>
<reference evidence="14 15" key="1">
    <citation type="journal article" date="2013" name="Genome Biol. Evol.">
        <title>Genome evolution and phylogenomic analysis of candidatus kinetoplastibacterium, the betaproteobacterial endosymbionts of strigomonas and angomonas.</title>
        <authorList>
            <person name="Alves J.M."/>
            <person name="Serrano M.G."/>
            <person name="Maia da Silva F."/>
            <person name="Voegtly L.J."/>
            <person name="Matveyev A.V."/>
            <person name="Teixeira M.M."/>
            <person name="Camargo E.P."/>
            <person name="Buck G.A."/>
        </authorList>
    </citation>
    <scope>NUCLEOTIDE SEQUENCE [LARGE SCALE GENOMIC DNA]</scope>
    <source>
        <strain evidence="14 15">TCC079E</strain>
    </source>
</reference>
<keyword evidence="4 10" id="KW-0963">Cytoplasm</keyword>
<dbReference type="GO" id="GO:0003677">
    <property type="term" value="F:DNA binding"/>
    <property type="evidence" value="ECO:0007669"/>
    <property type="project" value="UniProtKB-UniRule"/>
</dbReference>
<dbReference type="PIRSF" id="PIRSF000804">
    <property type="entry name" value="DNA_pol_III_b"/>
    <property type="match status" value="1"/>
</dbReference>
<dbReference type="GO" id="GO:0006271">
    <property type="term" value="P:DNA strand elongation involved in DNA replication"/>
    <property type="evidence" value="ECO:0007669"/>
    <property type="project" value="TreeGrafter"/>
</dbReference>
<dbReference type="Gene3D" id="3.70.10.10">
    <property type="match status" value="1"/>
</dbReference>
<dbReference type="KEGG" id="kde:CDSE_0207"/>
<evidence type="ECO:0000256" key="5">
    <source>
        <dbReference type="ARBA" id="ARBA00022679"/>
    </source>
</evidence>
<evidence type="ECO:0000259" key="11">
    <source>
        <dbReference type="Pfam" id="PF00712"/>
    </source>
</evidence>
<sequence>MKFLQASRESLIKTLSRVVGIVEKRNTMPILSNILIKKEGSKLFFITTDIDVQMMVHVDFGYYGDSDIMSTTVGARKFLEILKALPEMSDVILELSSGKINILSLKSRFSLQTLDANEFPIVACDNNWDISLDLPQKDFRNLLNMVYFSMAQQDIRYYLNGMLLVFDNGKIIAVATDGHRLSYSCIETDNFTGYKKIIIPRKTVLELQRLLQDSDEKIFLEVSNTQIRFCFPDTEFISKLVEGKFPDFTKVIPVDYHRKFYIDRDILQGALMRVAILTNDKFKGVKFNLSKNSLKISSSNSDHEEAHEDLEIDYEYESFDVGFNVNYLLDIIANVKSDSLIWFVNPDSNSSALITVPDNNNFKYVVMPMRI</sequence>
<keyword evidence="15" id="KW-1185">Reference proteome</keyword>
<dbReference type="InterPro" id="IPR022637">
    <property type="entry name" value="DNA_polIII_beta_cen"/>
</dbReference>